<organism evidence="2 3">
    <name type="scientific">Pseudomonas putida TRO1</name>
    <dbReference type="NCBI Taxonomy" id="1227924"/>
    <lineage>
        <taxon>Bacteria</taxon>
        <taxon>Pseudomonadati</taxon>
        <taxon>Pseudomonadota</taxon>
        <taxon>Gammaproteobacteria</taxon>
        <taxon>Pseudomonadales</taxon>
        <taxon>Pseudomonadaceae</taxon>
        <taxon>Pseudomonas</taxon>
    </lineage>
</organism>
<name>A0AAD2ZW31_PSEPU</name>
<feature type="domain" description="Peptidase S74" evidence="1">
    <location>
        <begin position="756"/>
        <end position="954"/>
    </location>
</feature>
<dbReference type="PROSITE" id="PS51688">
    <property type="entry name" value="ICA"/>
    <property type="match status" value="1"/>
</dbReference>
<evidence type="ECO:0000313" key="2">
    <source>
        <dbReference type="EMBL" id="ENY76578.1"/>
    </source>
</evidence>
<proteinExistence type="predicted"/>
<sequence length="954" mass="104001">MELKNFFAQDDQGNVLSNATCYLFERGTENLISGLVGVTGQALSNPFSANDDGLIQFSAPNGLYELHVVKGNRRNRIPVQLTDVSDSIADANAEADRAHCEADRAESVVAEAGKFQRDDVGSVERTSKAKLADIVNAKDFGAIGDNRIHTLHENFDTLEEAQAQYPFVTSLTQSLDWAAAYAAQLTGEEVTFNDGRYWMSDELLPMDSGMWLTARGAGDAWEHLDPSIPKTNDRGVHFIFYGTGAKTRTLYGVTDMRTAGGVLDNPDSVNALDTKYALTSFHNNDASDGVESTLRKFSCGIYVKPGAQNAGIRGIRIHPSYDGIDGYNDVMRTGLGDEWDVGVFIDNAPFFTLESNQIVGYWRIKGVLQGCASRPGVQGKNFFTRITNNVIQSGLAIRGGDQSKVVATTDTTIDVPWADNHPYRNSGSINTPKGNFNYTSTSKVAGTPNGTVLRFNGVSPSPVAAALGNGPIRISSGSGLGGMSVTGNIITGLDHSSMLLASNPLIGLGISNALEISGTMRQPWFARNYMQTREDVIAHFHACDDIRMSQNQWEANDFRLVPGGPFSPVHGGRIIASPQDISNPLATASGDTSLSLYQHHSAPYVDLFPYVARTAGSKFSSSVGFFKPRRLQYPDLQMPDSDHLDVQALDTQDVRIRLAPSRSAYFQDSNNVTKVTVAHSGTISLAAAAQLNFGAAAAFINATPGYEINLRHGTEIEWQVTAAGSWVPGTDGKPNIGSAIRRVNNSFFTVAPTVSSDALLKKLRGLLSAQELAAWGSIQPKIYQMLDMVAEKGEDAARLHAGYVAQEVQQAFIDHGLDPCRYALWCEDINYRTEVQTRRAQRQKVELVTEVREIIEIRNGVPTLLSIVEDVEHLVNELVAVVDEQGYEVRDHAGHLRYASVPVMEEYDEEVEVLIEDGTRLGLRYEQCLVFDIAYLRSVCAALDTRLSAIEDAT</sequence>
<evidence type="ECO:0000259" key="1">
    <source>
        <dbReference type="PROSITE" id="PS51688"/>
    </source>
</evidence>
<dbReference type="InterPro" id="IPR036388">
    <property type="entry name" value="WH-like_DNA-bd_sf"/>
</dbReference>
<dbReference type="Gene3D" id="2.160.20.10">
    <property type="entry name" value="Single-stranded right-handed beta-helix, Pectin lyase-like"/>
    <property type="match status" value="1"/>
</dbReference>
<dbReference type="Pfam" id="PF13884">
    <property type="entry name" value="Peptidase_S74"/>
    <property type="match status" value="1"/>
</dbReference>
<protein>
    <recommendedName>
        <fullName evidence="1">Peptidase S74 domain-containing protein</fullName>
    </recommendedName>
</protein>
<dbReference type="InterPro" id="IPR012334">
    <property type="entry name" value="Pectin_lyas_fold"/>
</dbReference>
<dbReference type="Gene3D" id="1.10.10.10">
    <property type="entry name" value="Winged helix-like DNA-binding domain superfamily/Winged helix DNA-binding domain"/>
    <property type="match status" value="1"/>
</dbReference>
<comment type="caution">
    <text evidence="2">The sequence shown here is derived from an EMBL/GenBank/DDBJ whole genome shotgun (WGS) entry which is preliminary data.</text>
</comment>
<accession>A0AAD2ZW31</accession>
<reference evidence="2 3" key="1">
    <citation type="submission" date="2013-02" db="EMBL/GenBank/DDBJ databases">
        <title>Insights into the proteome of triclosan-resistant Pseudomonas putida TRO1, isolated from activated sludge.</title>
        <authorList>
            <person name="Lolas I.B."/>
            <person name="Almeida B."/>
            <person name="Starnawski P.M."/>
            <person name="Soenderkaer M."/>
            <person name="Nielsen K.L."/>
            <person name="Nielsen J.L."/>
        </authorList>
    </citation>
    <scope>NUCLEOTIDE SEQUENCE [LARGE SCALE GENOMIC DNA]</scope>
    <source>
        <strain evidence="2 3">TRO1</strain>
    </source>
</reference>
<dbReference type="CDD" id="cd10144">
    <property type="entry name" value="Peptidase_S74_CIMCD"/>
    <property type="match status" value="1"/>
</dbReference>
<dbReference type="AlphaFoldDB" id="A0AAD2ZW31"/>
<dbReference type="RefSeq" id="WP_004576305.1">
    <property type="nucleotide sequence ID" value="NZ_APBQ01000105.1"/>
</dbReference>
<dbReference type="Proteomes" id="UP000013237">
    <property type="component" value="Unassembled WGS sequence"/>
</dbReference>
<dbReference type="EMBL" id="APBQ01000105">
    <property type="protein sequence ID" value="ENY76578.1"/>
    <property type="molecule type" value="Genomic_DNA"/>
</dbReference>
<dbReference type="InterPro" id="IPR030392">
    <property type="entry name" value="S74_ICA"/>
</dbReference>
<evidence type="ECO:0000313" key="3">
    <source>
        <dbReference type="Proteomes" id="UP000013237"/>
    </source>
</evidence>
<gene>
    <name evidence="2" type="ORF">C206_16355</name>
</gene>